<evidence type="ECO:0000256" key="1">
    <source>
        <dbReference type="SAM" id="MobiDB-lite"/>
    </source>
</evidence>
<evidence type="ECO:0000313" key="3">
    <source>
        <dbReference type="Proteomes" id="UP001140949"/>
    </source>
</evidence>
<dbReference type="PANTHER" id="PTHR33098:SF113">
    <property type="entry name" value="OS08G0127800 PROTEIN"/>
    <property type="match status" value="1"/>
</dbReference>
<protein>
    <submittedName>
        <fullName evidence="2">Uncharacterized protein</fullName>
    </submittedName>
</protein>
<dbReference type="Pfam" id="PF05553">
    <property type="entry name" value="DUF761"/>
    <property type="match status" value="1"/>
</dbReference>
<organism evidence="2 3">
    <name type="scientific">Iris pallida</name>
    <name type="common">Sweet iris</name>
    <dbReference type="NCBI Taxonomy" id="29817"/>
    <lineage>
        <taxon>Eukaryota</taxon>
        <taxon>Viridiplantae</taxon>
        <taxon>Streptophyta</taxon>
        <taxon>Embryophyta</taxon>
        <taxon>Tracheophyta</taxon>
        <taxon>Spermatophyta</taxon>
        <taxon>Magnoliopsida</taxon>
        <taxon>Liliopsida</taxon>
        <taxon>Asparagales</taxon>
        <taxon>Iridaceae</taxon>
        <taxon>Iridoideae</taxon>
        <taxon>Irideae</taxon>
        <taxon>Iris</taxon>
    </lineage>
</organism>
<proteinExistence type="predicted"/>
<keyword evidence="3" id="KW-1185">Reference proteome</keyword>
<evidence type="ECO:0000313" key="2">
    <source>
        <dbReference type="EMBL" id="KAJ6809659.1"/>
    </source>
</evidence>
<reference evidence="2" key="2">
    <citation type="submission" date="2023-04" db="EMBL/GenBank/DDBJ databases">
        <authorList>
            <person name="Bruccoleri R.E."/>
            <person name="Oakeley E.J."/>
            <person name="Faust A.-M."/>
            <person name="Dessus-Babus S."/>
            <person name="Altorfer M."/>
            <person name="Burckhardt D."/>
            <person name="Oertli M."/>
            <person name="Naumann U."/>
            <person name="Petersen F."/>
            <person name="Wong J."/>
        </authorList>
    </citation>
    <scope>NUCLEOTIDE SEQUENCE</scope>
    <source>
        <strain evidence="2">GSM-AAB239-AS_SAM_17_03QT</strain>
        <tissue evidence="2">Leaf</tissue>
    </source>
</reference>
<dbReference type="Proteomes" id="UP001140949">
    <property type="component" value="Unassembled WGS sequence"/>
</dbReference>
<feature type="compositionally biased region" description="Low complexity" evidence="1">
    <location>
        <begin position="87"/>
        <end position="104"/>
    </location>
</feature>
<accession>A0AAX6F0K8</accession>
<dbReference type="PANTHER" id="PTHR33098">
    <property type="entry name" value="COTTON FIBER (DUF761)"/>
    <property type="match status" value="1"/>
</dbReference>
<comment type="caution">
    <text evidence="2">The sequence shown here is derived from an EMBL/GenBank/DDBJ whole genome shotgun (WGS) entry which is preliminary data.</text>
</comment>
<feature type="region of interest" description="Disordered" evidence="1">
    <location>
        <begin position="83"/>
        <end position="104"/>
    </location>
</feature>
<dbReference type="AlphaFoldDB" id="A0AAX6F0K8"/>
<gene>
    <name evidence="2" type="ORF">M6B38_162565</name>
</gene>
<reference evidence="2" key="1">
    <citation type="journal article" date="2023" name="GigaByte">
        <title>Genome assembly of the bearded iris, Iris pallida Lam.</title>
        <authorList>
            <person name="Bruccoleri R.E."/>
            <person name="Oakeley E.J."/>
            <person name="Faust A.M.E."/>
            <person name="Altorfer M."/>
            <person name="Dessus-Babus S."/>
            <person name="Burckhardt D."/>
            <person name="Oertli M."/>
            <person name="Naumann U."/>
            <person name="Petersen F."/>
            <person name="Wong J."/>
        </authorList>
    </citation>
    <scope>NUCLEOTIDE SEQUENCE</scope>
    <source>
        <strain evidence="2">GSM-AAB239-AS_SAM_17_03QT</strain>
    </source>
</reference>
<sequence length="141" mass="16430">MSCFPLKTRLLPSKKAWRSFTSRLQPKLRKLRRSKTIKHRKRLHTKKLHHRQSFAPVYVDELFQPRHEPTVVKEGEAGEKMGRFVATSSPSTSSSSPPLPTETSCSVDMRAEMFIAKFKEDMRLQRQKSLEKYQEMLARGV</sequence>
<name>A0AAX6F0K8_IRIPA</name>
<dbReference type="InterPro" id="IPR008480">
    <property type="entry name" value="DUF761_pln"/>
</dbReference>
<dbReference type="EMBL" id="JANAVB010033015">
    <property type="protein sequence ID" value="KAJ6809659.1"/>
    <property type="molecule type" value="Genomic_DNA"/>
</dbReference>